<evidence type="ECO:0000256" key="1">
    <source>
        <dbReference type="ARBA" id="ARBA00004141"/>
    </source>
</evidence>
<evidence type="ECO:0000256" key="6">
    <source>
        <dbReference type="SAM" id="Phobius"/>
    </source>
</evidence>
<keyword evidence="8" id="KW-1185">Reference proteome</keyword>
<name>A0A6G1G578_9PEZI</name>
<dbReference type="GeneID" id="54416915"/>
<keyword evidence="2 6" id="KW-0812">Transmembrane</keyword>
<protein>
    <submittedName>
        <fullName evidence="7 9">Uncharacterized protein</fullName>
    </submittedName>
</protein>
<dbReference type="Proteomes" id="UP000504638">
    <property type="component" value="Unplaced"/>
</dbReference>
<evidence type="ECO:0000313" key="9">
    <source>
        <dbReference type="RefSeq" id="XP_033534717.1"/>
    </source>
</evidence>
<reference evidence="9" key="3">
    <citation type="submission" date="2025-04" db="UniProtKB">
        <authorList>
            <consortium name="RefSeq"/>
        </authorList>
    </citation>
    <scope>IDENTIFICATION</scope>
    <source>
        <strain evidence="9">CBS 781.70</strain>
    </source>
</reference>
<feature type="region of interest" description="Disordered" evidence="5">
    <location>
        <begin position="1"/>
        <end position="59"/>
    </location>
</feature>
<dbReference type="PANTHER" id="PTHR36460">
    <property type="entry name" value="UPF0132 DOMAIN PROTEIN (AFU_ORTHOLOGUE AFUA_3G10255)"/>
    <property type="match status" value="1"/>
</dbReference>
<evidence type="ECO:0000256" key="2">
    <source>
        <dbReference type="ARBA" id="ARBA00022692"/>
    </source>
</evidence>
<sequence length="178" mass="19948">MFAPYQDAPPEQARAMSPPLQGTSPRRVASPPISRPLSPPVPTRSPVSYPRADEQSGGIDRGRDAVDLFATKLGLRMDIEACLAYLLLPPAGPVMLLVFESWSDYVRFHAWQSSLLFAFLFIIHIIFSWTSIISYLLLVVDILLIAWLTYRAYSDAETLDRYQIPFFGPLASSIVDDE</sequence>
<accession>A0A6G1G578</accession>
<keyword evidence="4 6" id="KW-0472">Membrane</keyword>
<dbReference type="AlphaFoldDB" id="A0A6G1G578"/>
<organism evidence="7">
    <name type="scientific">Eremomyces bilateralis CBS 781.70</name>
    <dbReference type="NCBI Taxonomy" id="1392243"/>
    <lineage>
        <taxon>Eukaryota</taxon>
        <taxon>Fungi</taxon>
        <taxon>Dikarya</taxon>
        <taxon>Ascomycota</taxon>
        <taxon>Pezizomycotina</taxon>
        <taxon>Dothideomycetes</taxon>
        <taxon>Dothideomycetes incertae sedis</taxon>
        <taxon>Eremomycetales</taxon>
        <taxon>Eremomycetaceae</taxon>
        <taxon>Eremomyces</taxon>
    </lineage>
</organism>
<reference evidence="7 9" key="1">
    <citation type="submission" date="2020-01" db="EMBL/GenBank/DDBJ databases">
        <authorList>
            <consortium name="DOE Joint Genome Institute"/>
            <person name="Haridas S."/>
            <person name="Albert R."/>
            <person name="Binder M."/>
            <person name="Bloem J."/>
            <person name="Labutti K."/>
            <person name="Salamov A."/>
            <person name="Andreopoulos B."/>
            <person name="Baker S.E."/>
            <person name="Barry K."/>
            <person name="Bills G."/>
            <person name="Bluhm B.H."/>
            <person name="Cannon C."/>
            <person name="Castanera R."/>
            <person name="Culley D.E."/>
            <person name="Daum C."/>
            <person name="Ezra D."/>
            <person name="Gonzalez J.B."/>
            <person name="Henrissat B."/>
            <person name="Kuo A."/>
            <person name="Liang C."/>
            <person name="Lipzen A."/>
            <person name="Lutzoni F."/>
            <person name="Magnuson J."/>
            <person name="Mondo S."/>
            <person name="Nolan M."/>
            <person name="Ohm R."/>
            <person name="Pangilinan J."/>
            <person name="Park H.-J."/>
            <person name="Ramirez L."/>
            <person name="Alfaro M."/>
            <person name="Sun H."/>
            <person name="Tritt A."/>
            <person name="Yoshinaga Y."/>
            <person name="Zwiers L.-H."/>
            <person name="Turgeon B.G."/>
            <person name="Goodwin S.B."/>
            <person name="Spatafora J.W."/>
            <person name="Crous P.W."/>
            <person name="Grigoriev I.V."/>
        </authorList>
    </citation>
    <scope>NUCLEOTIDE SEQUENCE</scope>
    <source>
        <strain evidence="7 9">CBS 781.70</strain>
    </source>
</reference>
<evidence type="ECO:0000256" key="5">
    <source>
        <dbReference type="SAM" id="MobiDB-lite"/>
    </source>
</evidence>
<dbReference type="OrthoDB" id="5546837at2759"/>
<gene>
    <name evidence="7 9" type="ORF">P152DRAFT_396259</name>
</gene>
<reference evidence="9" key="2">
    <citation type="submission" date="2020-04" db="EMBL/GenBank/DDBJ databases">
        <authorList>
            <consortium name="NCBI Genome Project"/>
        </authorList>
    </citation>
    <scope>NUCLEOTIDE SEQUENCE</scope>
    <source>
        <strain evidence="9">CBS 781.70</strain>
    </source>
</reference>
<evidence type="ECO:0000313" key="7">
    <source>
        <dbReference type="EMBL" id="KAF1813086.1"/>
    </source>
</evidence>
<dbReference type="RefSeq" id="XP_033534717.1">
    <property type="nucleotide sequence ID" value="XM_033676345.1"/>
</dbReference>
<proteinExistence type="predicted"/>
<evidence type="ECO:0000256" key="3">
    <source>
        <dbReference type="ARBA" id="ARBA00022989"/>
    </source>
</evidence>
<evidence type="ECO:0000256" key="4">
    <source>
        <dbReference type="ARBA" id="ARBA00023136"/>
    </source>
</evidence>
<feature type="transmembrane region" description="Helical" evidence="6">
    <location>
        <begin position="82"/>
        <end position="102"/>
    </location>
</feature>
<dbReference type="PANTHER" id="PTHR36460:SF1">
    <property type="entry name" value="UPF0132 DOMAIN PROTEIN (AFU_ORTHOLOGUE AFUA_3G10255)"/>
    <property type="match status" value="1"/>
</dbReference>
<feature type="compositionally biased region" description="Pro residues" evidence="5">
    <location>
        <begin position="33"/>
        <end position="43"/>
    </location>
</feature>
<evidence type="ECO:0000313" key="8">
    <source>
        <dbReference type="Proteomes" id="UP000504638"/>
    </source>
</evidence>
<comment type="subcellular location">
    <subcellularLocation>
        <location evidence="1">Membrane</location>
        <topology evidence="1">Multi-pass membrane protein</topology>
    </subcellularLocation>
</comment>
<dbReference type="EMBL" id="ML975156">
    <property type="protein sequence ID" value="KAF1813086.1"/>
    <property type="molecule type" value="Genomic_DNA"/>
</dbReference>
<dbReference type="GO" id="GO:0016020">
    <property type="term" value="C:membrane"/>
    <property type="evidence" value="ECO:0007669"/>
    <property type="project" value="UniProtKB-SubCell"/>
</dbReference>
<keyword evidence="3 6" id="KW-1133">Transmembrane helix</keyword>